<evidence type="ECO:0000256" key="1">
    <source>
        <dbReference type="ARBA" id="ARBA00001445"/>
    </source>
</evidence>
<organism evidence="9 10">
    <name type="scientific">Streptomyces phaeofaciens</name>
    <dbReference type="NCBI Taxonomy" id="68254"/>
    <lineage>
        <taxon>Bacteria</taxon>
        <taxon>Bacillati</taxon>
        <taxon>Actinomycetota</taxon>
        <taxon>Actinomycetes</taxon>
        <taxon>Kitasatosporales</taxon>
        <taxon>Streptomycetaceae</taxon>
        <taxon>Streptomyces</taxon>
    </lineage>
</organism>
<evidence type="ECO:0000259" key="8">
    <source>
        <dbReference type="Pfam" id="PF17390"/>
    </source>
</evidence>
<feature type="domain" description="Alpha-L-rhamnosidase six-hairpin glycosidase" evidence="7">
    <location>
        <begin position="434"/>
        <end position="797"/>
    </location>
</feature>
<protein>
    <recommendedName>
        <fullName evidence="2">alpha-L-rhamnosidase</fullName>
        <ecNumber evidence="2">3.2.1.40</ecNumber>
    </recommendedName>
</protein>
<dbReference type="SUPFAM" id="SSF48208">
    <property type="entry name" value="Six-hairpin glycosidases"/>
    <property type="match status" value="1"/>
</dbReference>
<evidence type="ECO:0000256" key="3">
    <source>
        <dbReference type="ARBA" id="ARBA00022801"/>
    </source>
</evidence>
<dbReference type="GO" id="GO:0030596">
    <property type="term" value="F:alpha-L-rhamnosidase activity"/>
    <property type="evidence" value="ECO:0007669"/>
    <property type="project" value="UniProtKB-EC"/>
</dbReference>
<comment type="caution">
    <text evidence="9">The sequence shown here is derived from an EMBL/GenBank/DDBJ whole genome shotgun (WGS) entry which is preliminary data.</text>
</comment>
<dbReference type="Pfam" id="PF17389">
    <property type="entry name" value="Bac_rhamnosid6H"/>
    <property type="match status" value="1"/>
</dbReference>
<dbReference type="Gene3D" id="1.50.10.10">
    <property type="match status" value="1"/>
</dbReference>
<accession>A0A918H1E1</accession>
<dbReference type="EMBL" id="BMSA01000001">
    <property type="protein sequence ID" value="GGT32069.1"/>
    <property type="molecule type" value="Genomic_DNA"/>
</dbReference>
<dbReference type="RefSeq" id="WP_189706985.1">
    <property type="nucleotide sequence ID" value="NZ_BMSA01000001.1"/>
</dbReference>
<keyword evidence="10" id="KW-1185">Reference proteome</keyword>
<dbReference type="Pfam" id="PF05592">
    <property type="entry name" value="Bac_rhamnosid"/>
    <property type="match status" value="1"/>
</dbReference>
<sequence length="892" mass="97999">MHSARPTRLRVEHLHRPLGTDVRAPRLSWRLPLGATHQLAHRIEAGAWDSGRRNSSANTFVRYEGPAPASSTRTHWRVKVWTDLGESDWSETSWWETGLLHPADWLARWIEPAETAPAEPGHRPARLLRHAFSLGKPVGRARLHITAHGVYEAYCNGIRVGDQELTPGFTAYRSRLQTQTYDLTGLLTTGENALGAVLSDGWFRGRHGFVRAADGFGTRTALLAQLTVEHPDGTTTTLGTGPEWRTAPGAITAADLMDGQTSDLRAHDEQWSTPAFDDRLWDKARAVDGGLYDDFARLTATPAPPVRRVEELRPVAVTEPVPGHQVVDLGQNINGWIRLGDLGPAGTRLTLVHGEALDARGDVTTDNIRAFDWVTRRPLPAGQIDTVVSAGRPGEVFEPRHTTHGFRYVRVEGHPGSLTPEDVTGVVVHTDLPRTGWFTSSDERVNRLHEAAVWSLRGNVCDVPTDCPQRERAAWTGDWQVFLPTAAYLFDVAGFTVKWLRDLAADQWADGTVPNFVPDPADEDTRRRSAEGGMNGSAGWGDAAVIVPWEIWRAYGDLDLLRTQYPSMRAWVDHAAEQARTRRHPDRAAARPQPAPHETYLWDTGFHFGEWLEPGVTPDLDPARDRGDVATAYLHRSADLLAHTAALLGLPEDEARYRAVADGARTAWRAEYLTERGTTVPDTQATLVRALAFGLVPREARSRAVDRLARLVRLAGTHLTTGFLSTGLLLPVLADHGRLGLAYELLMRDSSPSWLAMIDRGATTVWEDWDGVDVRGLPKMSYNHYSKGAVVSFLHQYAAGIRLPRTPGPEAAGYRRFTVAPRPGGGLTSASARHESPHGTIRSEWERDGDHLTLTVEIPPGTEAAISLPGSAPGTAGPGVHTFRTTLPPDGD</sequence>
<dbReference type="AlphaFoldDB" id="A0A918H1E1"/>
<dbReference type="Proteomes" id="UP000646776">
    <property type="component" value="Unassembled WGS sequence"/>
</dbReference>
<dbReference type="InterPro" id="IPR035398">
    <property type="entry name" value="Bac_rhamnosid_C"/>
</dbReference>
<evidence type="ECO:0000313" key="9">
    <source>
        <dbReference type="EMBL" id="GGT32069.1"/>
    </source>
</evidence>
<evidence type="ECO:0000313" key="10">
    <source>
        <dbReference type="Proteomes" id="UP000646776"/>
    </source>
</evidence>
<dbReference type="Gene3D" id="2.60.120.260">
    <property type="entry name" value="Galactose-binding domain-like"/>
    <property type="match status" value="2"/>
</dbReference>
<dbReference type="Gene3D" id="2.60.40.10">
    <property type="entry name" value="Immunoglobulins"/>
    <property type="match status" value="1"/>
</dbReference>
<dbReference type="InterPro" id="IPR035396">
    <property type="entry name" value="Bac_rhamnosid6H"/>
</dbReference>
<dbReference type="SUPFAM" id="SSF49785">
    <property type="entry name" value="Galactose-binding domain-like"/>
    <property type="match status" value="1"/>
</dbReference>
<dbReference type="InterPro" id="IPR013737">
    <property type="entry name" value="Bac_rhamnosid_N"/>
</dbReference>
<dbReference type="Gene3D" id="2.60.420.10">
    <property type="entry name" value="Maltose phosphorylase, domain 3"/>
    <property type="match status" value="1"/>
</dbReference>
<dbReference type="GO" id="GO:0005975">
    <property type="term" value="P:carbohydrate metabolic process"/>
    <property type="evidence" value="ECO:0007669"/>
    <property type="project" value="InterPro"/>
</dbReference>
<dbReference type="InterPro" id="IPR008902">
    <property type="entry name" value="Rhamnosid_concanavalin"/>
</dbReference>
<dbReference type="EC" id="3.2.1.40" evidence="2"/>
<dbReference type="Pfam" id="PF08531">
    <property type="entry name" value="Bac_rhamnosid_N"/>
    <property type="match status" value="1"/>
</dbReference>
<evidence type="ECO:0000256" key="2">
    <source>
        <dbReference type="ARBA" id="ARBA00012652"/>
    </source>
</evidence>
<dbReference type="InterPro" id="IPR013783">
    <property type="entry name" value="Ig-like_fold"/>
</dbReference>
<dbReference type="PANTHER" id="PTHR33307:SF6">
    <property type="entry name" value="ALPHA-RHAMNOSIDASE (EUROFUNG)-RELATED"/>
    <property type="match status" value="1"/>
</dbReference>
<reference evidence="9" key="1">
    <citation type="journal article" date="2014" name="Int. J. Syst. Evol. Microbiol.">
        <title>Complete genome sequence of Corynebacterium casei LMG S-19264T (=DSM 44701T), isolated from a smear-ripened cheese.</title>
        <authorList>
            <consortium name="US DOE Joint Genome Institute (JGI-PGF)"/>
            <person name="Walter F."/>
            <person name="Albersmeier A."/>
            <person name="Kalinowski J."/>
            <person name="Ruckert C."/>
        </authorList>
    </citation>
    <scope>NUCLEOTIDE SEQUENCE</scope>
    <source>
        <strain evidence="9">JCM 4125</strain>
    </source>
</reference>
<gene>
    <name evidence="9" type="ORF">GCM10010226_05290</name>
</gene>
<reference evidence="9" key="2">
    <citation type="submission" date="2020-09" db="EMBL/GenBank/DDBJ databases">
        <authorList>
            <person name="Sun Q."/>
            <person name="Ohkuma M."/>
        </authorList>
    </citation>
    <scope>NUCLEOTIDE SEQUENCE</scope>
    <source>
        <strain evidence="9">JCM 4125</strain>
    </source>
</reference>
<dbReference type="InterPro" id="IPR008928">
    <property type="entry name" value="6-hairpin_glycosidase_sf"/>
</dbReference>
<dbReference type="InterPro" id="IPR008979">
    <property type="entry name" value="Galactose-bd-like_sf"/>
</dbReference>
<feature type="domain" description="Bacterial alpha-L-rhamnosidase N-terminal" evidence="6">
    <location>
        <begin position="137"/>
        <end position="310"/>
    </location>
</feature>
<dbReference type="InterPro" id="IPR012341">
    <property type="entry name" value="6hp_glycosidase-like_sf"/>
</dbReference>
<feature type="region of interest" description="Disordered" evidence="4">
    <location>
        <begin position="514"/>
        <end position="534"/>
    </location>
</feature>
<feature type="region of interest" description="Disordered" evidence="4">
    <location>
        <begin position="869"/>
        <end position="892"/>
    </location>
</feature>
<dbReference type="InterPro" id="IPR016007">
    <property type="entry name" value="Alpha_rhamnosid"/>
</dbReference>
<comment type="catalytic activity">
    <reaction evidence="1">
        <text>Hydrolysis of terminal non-reducing alpha-L-rhamnose residues in alpha-L-rhamnosides.</text>
        <dbReference type="EC" id="3.2.1.40"/>
    </reaction>
</comment>
<keyword evidence="3" id="KW-0378">Hydrolase</keyword>
<feature type="domain" description="Alpha-L-rhamnosidase C-terminal" evidence="8">
    <location>
        <begin position="809"/>
        <end position="875"/>
    </location>
</feature>
<dbReference type="PIRSF" id="PIRSF010631">
    <property type="entry name" value="A-rhamnsds"/>
    <property type="match status" value="1"/>
</dbReference>
<dbReference type="PANTHER" id="PTHR33307">
    <property type="entry name" value="ALPHA-RHAMNOSIDASE (EUROFUNG)"/>
    <property type="match status" value="1"/>
</dbReference>
<feature type="compositionally biased region" description="Basic and acidic residues" evidence="4">
    <location>
        <begin position="832"/>
        <end position="843"/>
    </location>
</feature>
<dbReference type="Pfam" id="PF25788">
    <property type="entry name" value="Ig_Rha78A_N"/>
    <property type="match status" value="1"/>
</dbReference>
<name>A0A918H1E1_9ACTN</name>
<proteinExistence type="predicted"/>
<evidence type="ECO:0000259" key="7">
    <source>
        <dbReference type="Pfam" id="PF17389"/>
    </source>
</evidence>
<feature type="region of interest" description="Disordered" evidence="4">
    <location>
        <begin position="824"/>
        <end position="843"/>
    </location>
</feature>
<evidence type="ECO:0000259" key="5">
    <source>
        <dbReference type="Pfam" id="PF05592"/>
    </source>
</evidence>
<evidence type="ECO:0000256" key="4">
    <source>
        <dbReference type="SAM" id="MobiDB-lite"/>
    </source>
</evidence>
<dbReference type="Pfam" id="PF17390">
    <property type="entry name" value="Bac_rhamnosid_C"/>
    <property type="match status" value="1"/>
</dbReference>
<feature type="domain" description="Alpha-L-rhamnosidase concanavalin-like" evidence="5">
    <location>
        <begin position="322"/>
        <end position="429"/>
    </location>
</feature>
<evidence type="ECO:0000259" key="6">
    <source>
        <dbReference type="Pfam" id="PF08531"/>
    </source>
</evidence>